<sequence>MQLARPKINKFYFVFFFFFFFFSRFSLGIFSFFPFYDSATGRCCVRCVVALLVSAFSFGVYTPLEVISDISLITPYSIIHIPCANDILLHLLSLFFFFFFLFQLFIFTTKRPTS</sequence>
<keyword evidence="3" id="KW-1185">Reference proteome</keyword>
<evidence type="ECO:0000313" key="3">
    <source>
        <dbReference type="Proteomes" id="UP000037696"/>
    </source>
</evidence>
<reference evidence="2 3" key="1">
    <citation type="submission" date="2015-08" db="EMBL/GenBank/DDBJ databases">
        <title>Genome sequencing of Penicillium nordicum.</title>
        <authorList>
            <person name="Nguyen H.D."/>
            <person name="Seifert K.A."/>
        </authorList>
    </citation>
    <scope>NUCLEOTIDE SEQUENCE [LARGE SCALE GENOMIC DNA]</scope>
    <source>
        <strain evidence="2 3">DAOMC 185683</strain>
    </source>
</reference>
<gene>
    <name evidence="2" type="ORF">ACN38_g4740</name>
</gene>
<feature type="transmembrane region" description="Helical" evidence="1">
    <location>
        <begin position="48"/>
        <end position="67"/>
    </location>
</feature>
<proteinExistence type="predicted"/>
<keyword evidence="1" id="KW-1133">Transmembrane helix</keyword>
<evidence type="ECO:0000313" key="2">
    <source>
        <dbReference type="EMBL" id="KOS44336.1"/>
    </source>
</evidence>
<keyword evidence="1" id="KW-0472">Membrane</keyword>
<feature type="transmembrane region" description="Helical" evidence="1">
    <location>
        <begin position="12"/>
        <end position="36"/>
    </location>
</feature>
<name>A0A0M8P2W7_9EURO</name>
<organism evidence="2 3">
    <name type="scientific">Penicillium nordicum</name>
    <dbReference type="NCBI Taxonomy" id="229535"/>
    <lineage>
        <taxon>Eukaryota</taxon>
        <taxon>Fungi</taxon>
        <taxon>Dikarya</taxon>
        <taxon>Ascomycota</taxon>
        <taxon>Pezizomycotina</taxon>
        <taxon>Eurotiomycetes</taxon>
        <taxon>Eurotiomycetidae</taxon>
        <taxon>Eurotiales</taxon>
        <taxon>Aspergillaceae</taxon>
        <taxon>Penicillium</taxon>
    </lineage>
</organism>
<dbReference type="AlphaFoldDB" id="A0A0M8P2W7"/>
<evidence type="ECO:0000256" key="1">
    <source>
        <dbReference type="SAM" id="Phobius"/>
    </source>
</evidence>
<comment type="caution">
    <text evidence="2">The sequence shown here is derived from an EMBL/GenBank/DDBJ whole genome shotgun (WGS) entry which is preliminary data.</text>
</comment>
<dbReference type="EMBL" id="LHQQ01000063">
    <property type="protein sequence ID" value="KOS44336.1"/>
    <property type="molecule type" value="Genomic_DNA"/>
</dbReference>
<dbReference type="Proteomes" id="UP000037696">
    <property type="component" value="Unassembled WGS sequence"/>
</dbReference>
<accession>A0A0M8P2W7</accession>
<protein>
    <submittedName>
        <fullName evidence="2">Uncharacterized protein</fullName>
    </submittedName>
</protein>
<feature type="transmembrane region" description="Helical" evidence="1">
    <location>
        <begin position="87"/>
        <end position="107"/>
    </location>
</feature>
<keyword evidence="1" id="KW-0812">Transmembrane</keyword>